<evidence type="ECO:0000313" key="2">
    <source>
        <dbReference type="Proteomes" id="UP000245629"/>
    </source>
</evidence>
<reference evidence="2" key="1">
    <citation type="submission" date="2018-05" db="EMBL/GenBank/DDBJ databases">
        <title>Azospirillum thermophila sp. nov., a novel isolated from hot spring.</title>
        <authorList>
            <person name="Zhao Z."/>
        </authorList>
    </citation>
    <scope>NUCLEOTIDE SEQUENCE [LARGE SCALE GENOMIC DNA]</scope>
    <source>
        <strain evidence="2">CFH 70021</strain>
        <plasmid evidence="2">unnamed1</plasmid>
    </source>
</reference>
<dbReference type="KEGG" id="azz:DEW08_23225"/>
<evidence type="ECO:0000313" key="1">
    <source>
        <dbReference type="EMBL" id="AWK88953.1"/>
    </source>
</evidence>
<keyword evidence="1" id="KW-0614">Plasmid</keyword>
<sequence length="126" mass="13679">MDKAPAFRIGDKVTVHSSQSGPQTLATVARFTHDNRCMELSDGSQWRADGRRQWGFRGSFYKGPVVQAEAEGDADFIAKRRAIGAIRKFANDLGMDSPLTAAQVQRILAAINAERAAAGEAEGDRD</sequence>
<name>A0A2S2CWQ2_9PROT</name>
<dbReference type="EMBL" id="CP029356">
    <property type="protein sequence ID" value="AWK88953.1"/>
    <property type="molecule type" value="Genomic_DNA"/>
</dbReference>
<dbReference type="RefSeq" id="WP_109331752.1">
    <property type="nucleotide sequence ID" value="NZ_CP029356.1"/>
</dbReference>
<gene>
    <name evidence="1" type="ORF">DEW08_23225</name>
</gene>
<geneLocation type="plasmid" evidence="1 2">
    <name>unnamed1</name>
</geneLocation>
<dbReference type="AlphaFoldDB" id="A0A2S2CWQ2"/>
<protein>
    <submittedName>
        <fullName evidence="1">Uncharacterized protein</fullName>
    </submittedName>
</protein>
<organism evidence="1 2">
    <name type="scientific">Azospirillum thermophilum</name>
    <dbReference type="NCBI Taxonomy" id="2202148"/>
    <lineage>
        <taxon>Bacteria</taxon>
        <taxon>Pseudomonadati</taxon>
        <taxon>Pseudomonadota</taxon>
        <taxon>Alphaproteobacteria</taxon>
        <taxon>Rhodospirillales</taxon>
        <taxon>Azospirillaceae</taxon>
        <taxon>Azospirillum</taxon>
    </lineage>
</organism>
<proteinExistence type="predicted"/>
<keyword evidence="2" id="KW-1185">Reference proteome</keyword>
<dbReference type="Proteomes" id="UP000245629">
    <property type="component" value="Plasmid unnamed1"/>
</dbReference>
<dbReference type="OrthoDB" id="7305033at2"/>
<accession>A0A2S2CWQ2</accession>